<dbReference type="Pfam" id="PF13456">
    <property type="entry name" value="RVT_3"/>
    <property type="match status" value="1"/>
</dbReference>
<dbReference type="Gene3D" id="3.30.420.10">
    <property type="entry name" value="Ribonuclease H-like superfamily/Ribonuclease H"/>
    <property type="match status" value="1"/>
</dbReference>
<feature type="domain" description="RNase H type-1" evidence="1">
    <location>
        <begin position="38"/>
        <end position="133"/>
    </location>
</feature>
<dbReference type="PANTHER" id="PTHR47074">
    <property type="entry name" value="BNAC02G40300D PROTEIN"/>
    <property type="match status" value="1"/>
</dbReference>
<dbReference type="InterPro" id="IPR052929">
    <property type="entry name" value="RNase_H-like_EbsB-rel"/>
</dbReference>
<accession>A0A2K3M8A8</accession>
<evidence type="ECO:0000313" key="2">
    <source>
        <dbReference type="EMBL" id="PNX87010.1"/>
    </source>
</evidence>
<evidence type="ECO:0000259" key="1">
    <source>
        <dbReference type="Pfam" id="PF13456"/>
    </source>
</evidence>
<dbReference type="EMBL" id="ASHM01052715">
    <property type="protein sequence ID" value="PNX87010.1"/>
    <property type="molecule type" value="Genomic_DNA"/>
</dbReference>
<dbReference type="InterPro" id="IPR036397">
    <property type="entry name" value="RNaseH_sf"/>
</dbReference>
<dbReference type="AlphaFoldDB" id="A0A2K3M8A8"/>
<dbReference type="InterPro" id="IPR044730">
    <property type="entry name" value="RNase_H-like_dom_plant"/>
</dbReference>
<dbReference type="STRING" id="57577.A0A2K3M8A8"/>
<proteinExistence type="predicted"/>
<dbReference type="InterPro" id="IPR002156">
    <property type="entry name" value="RNaseH_domain"/>
</dbReference>
<reference evidence="2 3" key="2">
    <citation type="journal article" date="2017" name="Front. Plant Sci.">
        <title>Gene Classification and Mining of Molecular Markers Useful in Red Clover (Trifolium pratense) Breeding.</title>
        <authorList>
            <person name="Istvanek J."/>
            <person name="Dluhosova J."/>
            <person name="Dluhos P."/>
            <person name="Patkova L."/>
            <person name="Nedelnik J."/>
            <person name="Repkova J."/>
        </authorList>
    </citation>
    <scope>NUCLEOTIDE SEQUENCE [LARGE SCALE GENOMIC DNA]</scope>
    <source>
        <strain evidence="3">cv. Tatra</strain>
        <tissue evidence="2">Young leaves</tissue>
    </source>
</reference>
<sequence length="140" mass="15854">MWNEWCDAQRTTNRTQLNEQEQQLHRWLPPRQGWLKCNVDAGFHNDGSITSGGWCIRDDVGQFIHAGSYWLNGKYSILEAEALAILEAMKVVCNMNLEHVTFESDSQSVVAAIQANHVGVSNFSLLIASIKSLLILKYNF</sequence>
<dbReference type="CDD" id="cd06222">
    <property type="entry name" value="RNase_H_like"/>
    <property type="match status" value="1"/>
</dbReference>
<protein>
    <submittedName>
        <fullName evidence="2">Cytochrome p450</fullName>
    </submittedName>
</protein>
<organism evidence="2 3">
    <name type="scientific">Trifolium pratense</name>
    <name type="common">Red clover</name>
    <dbReference type="NCBI Taxonomy" id="57577"/>
    <lineage>
        <taxon>Eukaryota</taxon>
        <taxon>Viridiplantae</taxon>
        <taxon>Streptophyta</taxon>
        <taxon>Embryophyta</taxon>
        <taxon>Tracheophyta</taxon>
        <taxon>Spermatophyta</taxon>
        <taxon>Magnoliopsida</taxon>
        <taxon>eudicotyledons</taxon>
        <taxon>Gunneridae</taxon>
        <taxon>Pentapetalae</taxon>
        <taxon>rosids</taxon>
        <taxon>fabids</taxon>
        <taxon>Fabales</taxon>
        <taxon>Fabaceae</taxon>
        <taxon>Papilionoideae</taxon>
        <taxon>50 kb inversion clade</taxon>
        <taxon>NPAAA clade</taxon>
        <taxon>Hologalegina</taxon>
        <taxon>IRL clade</taxon>
        <taxon>Trifolieae</taxon>
        <taxon>Trifolium</taxon>
    </lineage>
</organism>
<dbReference type="PANTHER" id="PTHR47074:SF11">
    <property type="entry name" value="REVERSE TRANSCRIPTASE-LIKE PROTEIN"/>
    <property type="match status" value="1"/>
</dbReference>
<dbReference type="SUPFAM" id="SSF53098">
    <property type="entry name" value="Ribonuclease H-like"/>
    <property type="match status" value="1"/>
</dbReference>
<name>A0A2K3M8A8_TRIPR</name>
<evidence type="ECO:0000313" key="3">
    <source>
        <dbReference type="Proteomes" id="UP000236291"/>
    </source>
</evidence>
<dbReference type="GO" id="GO:0003676">
    <property type="term" value="F:nucleic acid binding"/>
    <property type="evidence" value="ECO:0007669"/>
    <property type="project" value="InterPro"/>
</dbReference>
<dbReference type="InterPro" id="IPR012337">
    <property type="entry name" value="RNaseH-like_sf"/>
</dbReference>
<reference evidence="2 3" key="1">
    <citation type="journal article" date="2014" name="Am. J. Bot.">
        <title>Genome assembly and annotation for red clover (Trifolium pratense; Fabaceae).</title>
        <authorList>
            <person name="Istvanek J."/>
            <person name="Jaros M."/>
            <person name="Krenek A."/>
            <person name="Repkova J."/>
        </authorList>
    </citation>
    <scope>NUCLEOTIDE SEQUENCE [LARGE SCALE GENOMIC DNA]</scope>
    <source>
        <strain evidence="3">cv. Tatra</strain>
        <tissue evidence="2">Young leaves</tissue>
    </source>
</reference>
<dbReference type="Proteomes" id="UP000236291">
    <property type="component" value="Unassembled WGS sequence"/>
</dbReference>
<comment type="caution">
    <text evidence="2">The sequence shown here is derived from an EMBL/GenBank/DDBJ whole genome shotgun (WGS) entry which is preliminary data.</text>
</comment>
<gene>
    <name evidence="2" type="ORF">L195_g043093</name>
</gene>
<dbReference type="GO" id="GO:0004523">
    <property type="term" value="F:RNA-DNA hybrid ribonuclease activity"/>
    <property type="evidence" value="ECO:0007669"/>
    <property type="project" value="InterPro"/>
</dbReference>